<evidence type="ECO:0000313" key="3">
    <source>
        <dbReference type="Proteomes" id="UP001055125"/>
    </source>
</evidence>
<organism evidence="2 3">
    <name type="scientific">Methylobacterium iners</name>
    <dbReference type="NCBI Taxonomy" id="418707"/>
    <lineage>
        <taxon>Bacteria</taxon>
        <taxon>Pseudomonadati</taxon>
        <taxon>Pseudomonadota</taxon>
        <taxon>Alphaproteobacteria</taxon>
        <taxon>Hyphomicrobiales</taxon>
        <taxon>Methylobacteriaceae</taxon>
        <taxon>Methylobacterium</taxon>
    </lineage>
</organism>
<keyword evidence="3" id="KW-1185">Reference proteome</keyword>
<reference evidence="2" key="1">
    <citation type="journal article" date="2021" name="Front. Microbiol.">
        <title>Comprehensive Comparative Genomics and Phenotyping of Methylobacterium Species.</title>
        <authorList>
            <person name="Alessa O."/>
            <person name="Ogura Y."/>
            <person name="Fujitani Y."/>
            <person name="Takami H."/>
            <person name="Hayashi T."/>
            <person name="Sahin N."/>
            <person name="Tani A."/>
        </authorList>
    </citation>
    <scope>NUCLEOTIDE SEQUENCE</scope>
    <source>
        <strain evidence="2">DSM 19015</strain>
    </source>
</reference>
<dbReference type="EMBL" id="BPQP01000019">
    <property type="protein sequence ID" value="GJD94150.1"/>
    <property type="molecule type" value="Genomic_DNA"/>
</dbReference>
<sequence>MIADRDPRVKLLTLREYRSSEGRTYFRGWLGDAVVLVFRDDDATPEYGSVATWDAYVVPKKPKPSGDRPAPAAGARRRPSPNRPIPMRRERETADTGAMPNDETPF</sequence>
<dbReference type="RefSeq" id="WP_238243336.1">
    <property type="nucleotide sequence ID" value="NZ_BPQP01000019.1"/>
</dbReference>
<evidence type="ECO:0000256" key="1">
    <source>
        <dbReference type="SAM" id="MobiDB-lite"/>
    </source>
</evidence>
<comment type="caution">
    <text evidence="2">The sequence shown here is derived from an EMBL/GenBank/DDBJ whole genome shotgun (WGS) entry which is preliminary data.</text>
</comment>
<name>A0ABQ4RUU4_9HYPH</name>
<evidence type="ECO:0000313" key="2">
    <source>
        <dbReference type="EMBL" id="GJD94150.1"/>
    </source>
</evidence>
<protein>
    <submittedName>
        <fullName evidence="2">Uncharacterized protein</fullName>
    </submittedName>
</protein>
<proteinExistence type="predicted"/>
<feature type="region of interest" description="Disordered" evidence="1">
    <location>
        <begin position="58"/>
        <end position="106"/>
    </location>
</feature>
<gene>
    <name evidence="2" type="ORF">OCOJLMKI_1352</name>
</gene>
<dbReference type="Proteomes" id="UP001055125">
    <property type="component" value="Unassembled WGS sequence"/>
</dbReference>
<reference evidence="2" key="2">
    <citation type="submission" date="2021-08" db="EMBL/GenBank/DDBJ databases">
        <authorList>
            <person name="Tani A."/>
            <person name="Ola A."/>
            <person name="Ogura Y."/>
            <person name="Katsura K."/>
            <person name="Hayashi T."/>
        </authorList>
    </citation>
    <scope>NUCLEOTIDE SEQUENCE</scope>
    <source>
        <strain evidence="2">DSM 19015</strain>
    </source>
</reference>
<accession>A0ABQ4RUU4</accession>